<sequence>MANTANKIAHENKPCGSSQSTAGSENRETSSTLRLLSSPFKNNSFISLSLSNNMDRPQRISIKELHVILYPCSSRRSRTSSDSNSPEFEFWIQSPSFP</sequence>
<dbReference type="Proteomes" id="UP000657918">
    <property type="component" value="Chromosome 11"/>
</dbReference>
<feature type="region of interest" description="Disordered" evidence="1">
    <location>
        <begin position="75"/>
        <end position="98"/>
    </location>
</feature>
<evidence type="ECO:0000313" key="2">
    <source>
        <dbReference type="EMBL" id="KAF9672119.1"/>
    </source>
</evidence>
<evidence type="ECO:0000256" key="1">
    <source>
        <dbReference type="SAM" id="MobiDB-lite"/>
    </source>
</evidence>
<gene>
    <name evidence="2" type="ORF">SADUNF_Sadunf11G0007600</name>
</gene>
<dbReference type="AlphaFoldDB" id="A0A835JPC5"/>
<dbReference type="EMBL" id="JADGMS010000011">
    <property type="protein sequence ID" value="KAF9672119.1"/>
    <property type="molecule type" value="Genomic_DNA"/>
</dbReference>
<keyword evidence="3" id="KW-1185">Reference proteome</keyword>
<organism evidence="2 3">
    <name type="scientific">Salix dunnii</name>
    <dbReference type="NCBI Taxonomy" id="1413687"/>
    <lineage>
        <taxon>Eukaryota</taxon>
        <taxon>Viridiplantae</taxon>
        <taxon>Streptophyta</taxon>
        <taxon>Embryophyta</taxon>
        <taxon>Tracheophyta</taxon>
        <taxon>Spermatophyta</taxon>
        <taxon>Magnoliopsida</taxon>
        <taxon>eudicotyledons</taxon>
        <taxon>Gunneridae</taxon>
        <taxon>Pentapetalae</taxon>
        <taxon>rosids</taxon>
        <taxon>fabids</taxon>
        <taxon>Malpighiales</taxon>
        <taxon>Salicaceae</taxon>
        <taxon>Saliceae</taxon>
        <taxon>Salix</taxon>
    </lineage>
</organism>
<comment type="caution">
    <text evidence="2">The sequence shown here is derived from an EMBL/GenBank/DDBJ whole genome shotgun (WGS) entry which is preliminary data.</text>
</comment>
<protein>
    <submittedName>
        <fullName evidence="2">Uncharacterized protein</fullName>
    </submittedName>
</protein>
<feature type="region of interest" description="Disordered" evidence="1">
    <location>
        <begin position="1"/>
        <end position="33"/>
    </location>
</feature>
<reference evidence="2 3" key="1">
    <citation type="submission" date="2020-10" db="EMBL/GenBank/DDBJ databases">
        <title>Plant Genome Project.</title>
        <authorList>
            <person name="Zhang R.-G."/>
        </authorList>
    </citation>
    <scope>NUCLEOTIDE SEQUENCE [LARGE SCALE GENOMIC DNA]</scope>
    <source>
        <strain evidence="2">FAFU-HL-1</strain>
        <tissue evidence="2">Leaf</tissue>
    </source>
</reference>
<name>A0A835JPC5_9ROSI</name>
<feature type="compositionally biased region" description="Polar residues" evidence="1">
    <location>
        <begin position="15"/>
        <end position="24"/>
    </location>
</feature>
<proteinExistence type="predicted"/>
<evidence type="ECO:0000313" key="3">
    <source>
        <dbReference type="Proteomes" id="UP000657918"/>
    </source>
</evidence>
<accession>A0A835JPC5</accession>